<name>A0A699HEL8_TANCI</name>
<dbReference type="InterPro" id="IPR001373">
    <property type="entry name" value="Cullin_N"/>
</dbReference>
<accession>A0A699HEL8</accession>
<dbReference type="InterPro" id="IPR016158">
    <property type="entry name" value="Cullin_homology"/>
</dbReference>
<organism evidence="5">
    <name type="scientific">Tanacetum cinerariifolium</name>
    <name type="common">Dalmatian daisy</name>
    <name type="synonym">Chrysanthemum cinerariifolium</name>
    <dbReference type="NCBI Taxonomy" id="118510"/>
    <lineage>
        <taxon>Eukaryota</taxon>
        <taxon>Viridiplantae</taxon>
        <taxon>Streptophyta</taxon>
        <taxon>Embryophyta</taxon>
        <taxon>Tracheophyta</taxon>
        <taxon>Spermatophyta</taxon>
        <taxon>Magnoliopsida</taxon>
        <taxon>eudicotyledons</taxon>
        <taxon>Gunneridae</taxon>
        <taxon>Pentapetalae</taxon>
        <taxon>asterids</taxon>
        <taxon>campanulids</taxon>
        <taxon>Asterales</taxon>
        <taxon>Asteraceae</taxon>
        <taxon>Asteroideae</taxon>
        <taxon>Anthemideae</taxon>
        <taxon>Anthemidinae</taxon>
        <taxon>Tanacetum</taxon>
    </lineage>
</organism>
<reference evidence="5" key="1">
    <citation type="journal article" date="2019" name="Sci. Rep.">
        <title>Draft genome of Tanacetum cinerariifolium, the natural source of mosquito coil.</title>
        <authorList>
            <person name="Yamashiro T."/>
            <person name="Shiraishi A."/>
            <person name="Satake H."/>
            <person name="Nakayama K."/>
        </authorList>
    </citation>
    <scope>NUCLEOTIDE SEQUENCE</scope>
</reference>
<dbReference type="PROSITE" id="PS50069">
    <property type="entry name" value="CULLIN_2"/>
    <property type="match status" value="1"/>
</dbReference>
<evidence type="ECO:0000256" key="1">
    <source>
        <dbReference type="ARBA" id="ARBA00006019"/>
    </source>
</evidence>
<gene>
    <name evidence="5" type="ORF">Tci_381318</name>
</gene>
<evidence type="ECO:0000256" key="3">
    <source>
        <dbReference type="RuleBase" id="RU003829"/>
    </source>
</evidence>
<dbReference type="Gene3D" id="1.20.1310.10">
    <property type="entry name" value="Cullin Repeats"/>
    <property type="match status" value="4"/>
</dbReference>
<dbReference type="EMBL" id="BKCJ010151322">
    <property type="protein sequence ID" value="GEY09344.1"/>
    <property type="molecule type" value="Genomic_DNA"/>
</dbReference>
<dbReference type="SUPFAM" id="SSF74788">
    <property type="entry name" value="Cullin repeat-like"/>
    <property type="match status" value="1"/>
</dbReference>
<dbReference type="PANTHER" id="PTHR11932">
    <property type="entry name" value="CULLIN"/>
    <property type="match status" value="1"/>
</dbReference>
<dbReference type="InterPro" id="IPR045093">
    <property type="entry name" value="Cullin"/>
</dbReference>
<protein>
    <recommendedName>
        <fullName evidence="4">Cullin family profile domain-containing protein</fullName>
    </recommendedName>
</protein>
<dbReference type="FunFam" id="1.20.1310.10:FF:000001">
    <property type="entry name" value="Cullin 3"/>
    <property type="match status" value="1"/>
</dbReference>
<dbReference type="SUPFAM" id="SSF75632">
    <property type="entry name" value="Cullin homology domain"/>
    <property type="match status" value="1"/>
</dbReference>
<evidence type="ECO:0000259" key="4">
    <source>
        <dbReference type="PROSITE" id="PS50069"/>
    </source>
</evidence>
<evidence type="ECO:0000256" key="2">
    <source>
        <dbReference type="PROSITE-ProRule" id="PRU00330"/>
    </source>
</evidence>
<dbReference type="InterPro" id="IPR016159">
    <property type="entry name" value="Cullin_repeat-like_dom_sf"/>
</dbReference>
<dbReference type="AlphaFoldDB" id="A0A699HEL8"/>
<proteinExistence type="inferred from homology"/>
<comment type="caution">
    <text evidence="5">The sequence shown here is derived from an EMBL/GenBank/DDBJ whole genome shotgun (WGS) entry which is preliminary data.</text>
</comment>
<feature type="domain" description="Cullin family profile" evidence="4">
    <location>
        <begin position="296"/>
        <end position="388"/>
    </location>
</feature>
<dbReference type="GO" id="GO:0006511">
    <property type="term" value="P:ubiquitin-dependent protein catabolic process"/>
    <property type="evidence" value="ECO:0007669"/>
    <property type="project" value="InterPro"/>
</dbReference>
<evidence type="ECO:0000313" key="5">
    <source>
        <dbReference type="EMBL" id="GEY09344.1"/>
    </source>
</evidence>
<dbReference type="Pfam" id="PF00888">
    <property type="entry name" value="Cullin"/>
    <property type="match status" value="1"/>
</dbReference>
<dbReference type="InterPro" id="IPR036317">
    <property type="entry name" value="Cullin_homology_sf"/>
</dbReference>
<comment type="similarity">
    <text evidence="1 2 3">Belongs to the cullin family.</text>
</comment>
<dbReference type="GO" id="GO:0031625">
    <property type="term" value="F:ubiquitin protein ligase binding"/>
    <property type="evidence" value="ECO:0007669"/>
    <property type="project" value="InterPro"/>
</dbReference>
<sequence length="397" mass="45867">MTTSIEKVSPDVTLFLEELIKKWMEHDKAIQILRPVFMCMDGTCTPSTQKAHVQELGAKLWVDKVIYSSNIKGDLRFAVMEMVQAERDGGVINRDLMKNLANMLMDFGDSVYQEMFEQPFIEISTNLYECQSEELINNYDCAYYLKETEKCLNEEIERVSDYLDVKHDLAAKSIAKIINVLEDIMIKTHMETLVDSGLDRMIKHDKYDDLARMYNLFRRVPNGVNKIFDGMNSYFGKTVTKLATHPDRIKDPVDCVQRILDEKDKRGKIINFAFNDDLKIQKLLDIFFKVSINVPHVAEFICEFVNDKLWKGANGYDVEIALNKVMVLIGFLNKKVSFECHYKQHMRERFLSGIGRYAPAYAEITMIQKLKTVCSHKFTSELEAMLSDAKKGIITYG</sequence>